<organism evidence="7">
    <name type="scientific">Lilium hybrid division VII</name>
    <dbReference type="NCBI Taxonomy" id="101269"/>
    <lineage>
        <taxon>Eukaryota</taxon>
        <taxon>Viridiplantae</taxon>
        <taxon>Streptophyta</taxon>
        <taxon>Embryophyta</taxon>
        <taxon>Tracheophyta</taxon>
        <taxon>Spermatophyta</taxon>
        <taxon>Magnoliopsida</taxon>
        <taxon>Liliopsida</taxon>
        <taxon>Liliales</taxon>
        <taxon>Liliaceae</taxon>
        <taxon>Lilium</taxon>
    </lineage>
</organism>
<feature type="region of interest" description="Disordered" evidence="5">
    <location>
        <begin position="401"/>
        <end position="458"/>
    </location>
</feature>
<sequence length="458" mass="48752">MERDFLGMKGKESVSSGKEKGRASRQDSVFGGNQSMQSPFSNQLSALQQFMSYKVGQEERARKLVLDQLASSAFQPVATNDAFEATRKATPVQAQQKTFNPDRHGVGQLPMHTNQSHSNTSSRIPMHSLNEAKSPSMAAHNSISVATNGSFLTTHGSPIRPNVTVANFKQQPMGCGIMGSTVGSFTPRNLSKPPPTTAQLTIFYAGSVCVYDDVPSDQAQAIMFLANKGSNESSIASTPRPGTPARRLSKATDPDGLSINQPHVQTVTQNRTSTLTNETLNLVPSGMPNGVSANLTNQTQTLKLVPSHRPGMPSGVSAPLHTISQTGSRSSPTTDLVGAKINVTLSTNNQNDPSKTTAVGTAPVSVPTRAIPHTQARNASLARFLEKRKERVISVAPYPCAKDNPENNVGINCPPSKSSNDIPPLSNREELWNLGSQPKNRNDSGGPSTGGPSTTLHI</sequence>
<evidence type="ECO:0000256" key="2">
    <source>
        <dbReference type="ARBA" id="ARBA00022819"/>
    </source>
</evidence>
<feature type="region of interest" description="Disordered" evidence="5">
    <location>
        <begin position="230"/>
        <end position="261"/>
    </location>
</feature>
<feature type="domain" description="Tify" evidence="6">
    <location>
        <begin position="193"/>
        <end position="228"/>
    </location>
</feature>
<name>A0AA49K3W1_9LILI</name>
<evidence type="ECO:0000256" key="5">
    <source>
        <dbReference type="SAM" id="MobiDB-lite"/>
    </source>
</evidence>
<evidence type="ECO:0000313" key="7">
    <source>
        <dbReference type="EMBL" id="WKY18097.1"/>
    </source>
</evidence>
<feature type="compositionally biased region" description="Basic and acidic residues" evidence="5">
    <location>
        <begin position="1"/>
        <end position="25"/>
    </location>
</feature>
<accession>A0AA49K3W1</accession>
<protein>
    <recommendedName>
        <fullName evidence="4">Protein TIFY</fullName>
    </recommendedName>
    <alternativeName>
        <fullName evidence="4">Jasmonate ZIM domain-containing protein</fullName>
    </alternativeName>
</protein>
<evidence type="ECO:0000259" key="6">
    <source>
        <dbReference type="PROSITE" id="PS51320"/>
    </source>
</evidence>
<evidence type="ECO:0000256" key="3">
    <source>
        <dbReference type="ARBA" id="ARBA00022843"/>
    </source>
</evidence>
<dbReference type="AlphaFoldDB" id="A0AA49K3W1"/>
<keyword evidence="4" id="KW-0539">Nucleus</keyword>
<evidence type="ECO:0000256" key="4">
    <source>
        <dbReference type="RuleBase" id="RU369065"/>
    </source>
</evidence>
<feature type="compositionally biased region" description="Low complexity" evidence="5">
    <location>
        <begin position="444"/>
        <end position="458"/>
    </location>
</feature>
<gene>
    <name evidence="7" type="primary">JAZ3</name>
</gene>
<dbReference type="PANTHER" id="PTHR33077">
    <property type="entry name" value="PROTEIN TIFY 4A-RELATED-RELATED"/>
    <property type="match status" value="1"/>
</dbReference>
<comment type="domain">
    <text evidence="4">The jas domain is required for interaction with COI1.</text>
</comment>
<comment type="function">
    <text evidence="4">Repressor of jasmonate responses.</text>
</comment>
<keyword evidence="3" id="KW-0832">Ubl conjugation</keyword>
<dbReference type="InterPro" id="IPR040390">
    <property type="entry name" value="TIFY/JAZ"/>
</dbReference>
<proteinExistence type="evidence at transcript level"/>
<dbReference type="GO" id="GO:0031347">
    <property type="term" value="P:regulation of defense response"/>
    <property type="evidence" value="ECO:0007669"/>
    <property type="project" value="UniProtKB-UniRule"/>
</dbReference>
<feature type="compositionally biased region" description="Polar residues" evidence="5">
    <location>
        <begin position="406"/>
        <end position="421"/>
    </location>
</feature>
<dbReference type="GO" id="GO:0005634">
    <property type="term" value="C:nucleus"/>
    <property type="evidence" value="ECO:0007669"/>
    <property type="project" value="UniProtKB-SubCell"/>
</dbReference>
<comment type="similarity">
    <text evidence="1 4">Belongs to the TIFY/JAZ family.</text>
</comment>
<reference evidence="7" key="1">
    <citation type="submission" date="2023-04" db="EMBL/GenBank/DDBJ databases">
        <title>Study on the relationships between dormancy release and vernalization of oriental lily 'Sorbonne'.</title>
        <authorList>
            <person name="Zhu Y."/>
            <person name="He H."/>
        </authorList>
    </citation>
    <scope>NUCLEOTIDE SEQUENCE</scope>
</reference>
<feature type="region of interest" description="Disordered" evidence="5">
    <location>
        <begin position="1"/>
        <end position="37"/>
    </location>
</feature>
<dbReference type="Pfam" id="PF06200">
    <property type="entry name" value="tify"/>
    <property type="match status" value="1"/>
</dbReference>
<dbReference type="PROSITE" id="PS51320">
    <property type="entry name" value="TIFY"/>
    <property type="match status" value="1"/>
</dbReference>
<dbReference type="SMART" id="SM00979">
    <property type="entry name" value="TIFY"/>
    <property type="match status" value="1"/>
</dbReference>
<dbReference type="GO" id="GO:0009611">
    <property type="term" value="P:response to wounding"/>
    <property type="evidence" value="ECO:0007669"/>
    <property type="project" value="UniProtKB-UniRule"/>
</dbReference>
<dbReference type="Pfam" id="PF09425">
    <property type="entry name" value="Jas_motif"/>
    <property type="match status" value="1"/>
</dbReference>
<dbReference type="InterPro" id="IPR010399">
    <property type="entry name" value="Tify_dom"/>
</dbReference>
<dbReference type="EMBL" id="OQ798992">
    <property type="protein sequence ID" value="WKY18097.1"/>
    <property type="molecule type" value="mRNA"/>
</dbReference>
<comment type="subcellular location">
    <subcellularLocation>
        <location evidence="4">Nucleus</location>
    </subcellularLocation>
</comment>
<feature type="region of interest" description="Disordered" evidence="5">
    <location>
        <begin position="90"/>
        <end position="122"/>
    </location>
</feature>
<dbReference type="PANTHER" id="PTHR33077:SF90">
    <property type="entry name" value="PROTEIN TIFY 7"/>
    <property type="match status" value="1"/>
</dbReference>
<dbReference type="GO" id="GO:2000022">
    <property type="term" value="P:regulation of jasmonic acid mediated signaling pathway"/>
    <property type="evidence" value="ECO:0007669"/>
    <property type="project" value="UniProtKB-UniRule"/>
</dbReference>
<keyword evidence="2 4" id="KW-1184">Jasmonic acid signaling pathway</keyword>
<dbReference type="InterPro" id="IPR018467">
    <property type="entry name" value="CCT_CS"/>
</dbReference>
<evidence type="ECO:0000256" key="1">
    <source>
        <dbReference type="ARBA" id="ARBA00008614"/>
    </source>
</evidence>
<feature type="compositionally biased region" description="Polar residues" evidence="5">
    <location>
        <begin position="111"/>
        <end position="122"/>
    </location>
</feature>